<accession>A0ABS7GIX4</accession>
<sequence>MKYHKIANKIAEFMLDRDSTITTFDLAAKIGEERDHVQLTCQQMSELKPGWYVFVLSLYNKEQGEFYFKRAQNRLKVQAFLEDGGFVKEQKKIEQAERLEIRSKRASIFQPTVANIIAAVTLIILIFGSWKAVVDFIKSVIHDVATK</sequence>
<proteinExistence type="predicted"/>
<dbReference type="EMBL" id="JAICCF010000004">
    <property type="protein sequence ID" value="MBW8687256.1"/>
    <property type="molecule type" value="Genomic_DNA"/>
</dbReference>
<evidence type="ECO:0000313" key="2">
    <source>
        <dbReference type="EMBL" id="MBW8687256.1"/>
    </source>
</evidence>
<gene>
    <name evidence="2" type="ORF">K1Y79_23160</name>
</gene>
<keyword evidence="1" id="KW-0812">Transmembrane</keyword>
<evidence type="ECO:0000313" key="3">
    <source>
        <dbReference type="Proteomes" id="UP000812961"/>
    </source>
</evidence>
<feature type="transmembrane region" description="Helical" evidence="1">
    <location>
        <begin position="108"/>
        <end position="130"/>
    </location>
</feature>
<keyword evidence="1" id="KW-0472">Membrane</keyword>
<reference evidence="2 3" key="1">
    <citation type="submission" date="2021-08" db="EMBL/GenBank/DDBJ databases">
        <title>The genome sequence of Chitinophaga sp. B61.</title>
        <authorList>
            <person name="Zhang X."/>
        </authorList>
    </citation>
    <scope>NUCLEOTIDE SEQUENCE [LARGE SCALE GENOMIC DNA]</scope>
    <source>
        <strain evidence="2 3">B61</strain>
    </source>
</reference>
<evidence type="ECO:0000256" key="1">
    <source>
        <dbReference type="SAM" id="Phobius"/>
    </source>
</evidence>
<keyword evidence="3" id="KW-1185">Reference proteome</keyword>
<protein>
    <submittedName>
        <fullName evidence="2">Uncharacterized protein</fullName>
    </submittedName>
</protein>
<organism evidence="2 3">
    <name type="scientific">Chitinophaga rhizophila</name>
    <dbReference type="NCBI Taxonomy" id="2866212"/>
    <lineage>
        <taxon>Bacteria</taxon>
        <taxon>Pseudomonadati</taxon>
        <taxon>Bacteroidota</taxon>
        <taxon>Chitinophagia</taxon>
        <taxon>Chitinophagales</taxon>
        <taxon>Chitinophagaceae</taxon>
        <taxon>Chitinophaga</taxon>
    </lineage>
</organism>
<dbReference type="RefSeq" id="WP_220252577.1">
    <property type="nucleotide sequence ID" value="NZ_JAICCF010000004.1"/>
</dbReference>
<keyword evidence="1" id="KW-1133">Transmembrane helix</keyword>
<name>A0ABS7GIX4_9BACT</name>
<dbReference type="Proteomes" id="UP000812961">
    <property type="component" value="Unassembled WGS sequence"/>
</dbReference>
<comment type="caution">
    <text evidence="2">The sequence shown here is derived from an EMBL/GenBank/DDBJ whole genome shotgun (WGS) entry which is preliminary data.</text>
</comment>